<dbReference type="Gene3D" id="3.10.100.10">
    <property type="entry name" value="Mannose-Binding Protein A, subunit A"/>
    <property type="match status" value="1"/>
</dbReference>
<dbReference type="InterPro" id="IPR001304">
    <property type="entry name" value="C-type_lectin-like"/>
</dbReference>
<dbReference type="Proteomes" id="UP001151699">
    <property type="component" value="Unassembled WGS sequence"/>
</dbReference>
<proteinExistence type="predicted"/>
<feature type="domain" description="C-type lectin" evidence="2">
    <location>
        <begin position="44"/>
        <end position="168"/>
    </location>
</feature>
<dbReference type="InterPro" id="IPR016186">
    <property type="entry name" value="C-type_lectin-like/link_sf"/>
</dbReference>
<dbReference type="Pfam" id="PF00059">
    <property type="entry name" value="Lectin_C"/>
    <property type="match status" value="1"/>
</dbReference>
<dbReference type="PROSITE" id="PS50041">
    <property type="entry name" value="C_TYPE_LECTIN_2"/>
    <property type="match status" value="1"/>
</dbReference>
<protein>
    <submittedName>
        <fullName evidence="3">Lithostathine</fullName>
    </submittedName>
</protein>
<dbReference type="AlphaFoldDB" id="A0A9Q0MP97"/>
<dbReference type="OrthoDB" id="2142683at2759"/>
<accession>A0A9Q0MP97</accession>
<gene>
    <name evidence="3" type="primary">Reg1</name>
    <name evidence="3" type="ORF">Bhyg_16285</name>
</gene>
<dbReference type="EMBL" id="WJQU01000758">
    <property type="protein sequence ID" value="KAJ6634302.1"/>
    <property type="molecule type" value="Genomic_DNA"/>
</dbReference>
<dbReference type="SMART" id="SM00034">
    <property type="entry name" value="CLECT"/>
    <property type="match status" value="1"/>
</dbReference>
<dbReference type="CDD" id="cd00037">
    <property type="entry name" value="CLECT"/>
    <property type="match status" value="1"/>
</dbReference>
<feature type="signal peptide" evidence="1">
    <location>
        <begin position="1"/>
        <end position="21"/>
    </location>
</feature>
<evidence type="ECO:0000313" key="3">
    <source>
        <dbReference type="EMBL" id="KAJ6634302.1"/>
    </source>
</evidence>
<evidence type="ECO:0000256" key="1">
    <source>
        <dbReference type="SAM" id="SignalP"/>
    </source>
</evidence>
<evidence type="ECO:0000259" key="2">
    <source>
        <dbReference type="PROSITE" id="PS50041"/>
    </source>
</evidence>
<keyword evidence="1" id="KW-0732">Signal</keyword>
<sequence length="175" mass="19834">MVKISVALLQVVLATVVLVNGESKESEGKGLVYIGSYPPKPQNYDINKYFISNNPTTWTTADEDCKNILGPNGALLSIDSIAEWEFLRVALESYGFGTTYWTSGLYDPTTSVWRWASNQQVIPPYPPWGPGFPHSPLTTHRILIYHTSRYDAFWRTIIDSQLHRYICKMRTPGIC</sequence>
<dbReference type="InterPro" id="IPR016187">
    <property type="entry name" value="CTDL_fold"/>
</dbReference>
<keyword evidence="4" id="KW-1185">Reference proteome</keyword>
<organism evidence="3 4">
    <name type="scientific">Pseudolycoriella hygida</name>
    <dbReference type="NCBI Taxonomy" id="35572"/>
    <lineage>
        <taxon>Eukaryota</taxon>
        <taxon>Metazoa</taxon>
        <taxon>Ecdysozoa</taxon>
        <taxon>Arthropoda</taxon>
        <taxon>Hexapoda</taxon>
        <taxon>Insecta</taxon>
        <taxon>Pterygota</taxon>
        <taxon>Neoptera</taxon>
        <taxon>Endopterygota</taxon>
        <taxon>Diptera</taxon>
        <taxon>Nematocera</taxon>
        <taxon>Sciaroidea</taxon>
        <taxon>Sciaridae</taxon>
        <taxon>Pseudolycoriella</taxon>
    </lineage>
</organism>
<evidence type="ECO:0000313" key="4">
    <source>
        <dbReference type="Proteomes" id="UP001151699"/>
    </source>
</evidence>
<feature type="chain" id="PRO_5040378357" evidence="1">
    <location>
        <begin position="22"/>
        <end position="175"/>
    </location>
</feature>
<comment type="caution">
    <text evidence="3">The sequence shown here is derived from an EMBL/GenBank/DDBJ whole genome shotgun (WGS) entry which is preliminary data.</text>
</comment>
<reference evidence="3" key="1">
    <citation type="submission" date="2022-07" db="EMBL/GenBank/DDBJ databases">
        <authorList>
            <person name="Trinca V."/>
            <person name="Uliana J.V.C."/>
            <person name="Torres T.T."/>
            <person name="Ward R.J."/>
            <person name="Monesi N."/>
        </authorList>
    </citation>
    <scope>NUCLEOTIDE SEQUENCE</scope>
    <source>
        <strain evidence="3">HSMRA1968</strain>
        <tissue evidence="3">Whole embryos</tissue>
    </source>
</reference>
<dbReference type="SUPFAM" id="SSF56436">
    <property type="entry name" value="C-type lectin-like"/>
    <property type="match status" value="1"/>
</dbReference>
<name>A0A9Q0MP97_9DIPT</name>